<evidence type="ECO:0000313" key="3">
    <source>
        <dbReference type="Proteomes" id="UP000218934"/>
    </source>
</evidence>
<evidence type="ECO:0000256" key="1">
    <source>
        <dbReference type="SAM" id="MobiDB-lite"/>
    </source>
</evidence>
<dbReference type="KEGG" id="rdi:CMV14_15660"/>
<reference evidence="2 3" key="1">
    <citation type="submission" date="2017-09" db="EMBL/GenBank/DDBJ databases">
        <title>The Catabolism of 3,6-Dichlorosalicylic acid is Initiated by the Cytochrome P450 Monooxygenase DsmABC in Rhizorhabdus dicambivorans Ndbn-20.</title>
        <authorList>
            <person name="Na L."/>
        </authorList>
    </citation>
    <scope>NUCLEOTIDE SEQUENCE [LARGE SCALE GENOMIC DNA]</scope>
    <source>
        <strain evidence="2 3">Ndbn-20m</strain>
    </source>
</reference>
<proteinExistence type="predicted"/>
<name>A0A2A4FTH8_9SPHN</name>
<accession>A0A2A4FTH8</accession>
<protein>
    <submittedName>
        <fullName evidence="2">Uncharacterized protein</fullName>
    </submittedName>
</protein>
<sequence>MTSDLDRYEAAKKALDGLIAEIAQTSVRAAHDIGVEFDVDDPRVARWLMLTTFEGMFMSSAKTTSRDLLAMAEKASEGESRRTPRRKKKGERQRPLVTWDHLVAWADADVAEKPFIRPSAP</sequence>
<dbReference type="OrthoDB" id="9872351at2"/>
<keyword evidence="3" id="KW-1185">Reference proteome</keyword>
<evidence type="ECO:0000313" key="2">
    <source>
        <dbReference type="EMBL" id="PCE41006.1"/>
    </source>
</evidence>
<dbReference type="AlphaFoldDB" id="A0A2A4FTH8"/>
<feature type="region of interest" description="Disordered" evidence="1">
    <location>
        <begin position="68"/>
        <end position="94"/>
    </location>
</feature>
<gene>
    <name evidence="2" type="ORF">COO09_17570</name>
</gene>
<organism evidence="2 3">
    <name type="scientific">Rhizorhabdus dicambivorans</name>
    <dbReference type="NCBI Taxonomy" id="1850238"/>
    <lineage>
        <taxon>Bacteria</taxon>
        <taxon>Pseudomonadati</taxon>
        <taxon>Pseudomonadota</taxon>
        <taxon>Alphaproteobacteria</taxon>
        <taxon>Sphingomonadales</taxon>
        <taxon>Sphingomonadaceae</taxon>
        <taxon>Rhizorhabdus</taxon>
    </lineage>
</organism>
<dbReference type="EMBL" id="NWUF01000020">
    <property type="protein sequence ID" value="PCE41006.1"/>
    <property type="molecule type" value="Genomic_DNA"/>
</dbReference>
<dbReference type="RefSeq" id="WP_066968391.1">
    <property type="nucleotide sequence ID" value="NZ_CP023449.1"/>
</dbReference>
<dbReference type="Proteomes" id="UP000218934">
    <property type="component" value="Unassembled WGS sequence"/>
</dbReference>
<comment type="caution">
    <text evidence="2">The sequence shown here is derived from an EMBL/GenBank/DDBJ whole genome shotgun (WGS) entry which is preliminary data.</text>
</comment>